<dbReference type="AlphaFoldDB" id="A0AAJ2BD08"/>
<gene>
    <name evidence="1" type="ORF">QE369_002954</name>
</gene>
<accession>A0AAJ2BD08</accession>
<dbReference type="EMBL" id="JAVIZC010000003">
    <property type="protein sequence ID" value="MDR6102757.1"/>
    <property type="molecule type" value="Genomic_DNA"/>
</dbReference>
<evidence type="ECO:0000313" key="2">
    <source>
        <dbReference type="Proteomes" id="UP001255601"/>
    </source>
</evidence>
<proteinExistence type="predicted"/>
<dbReference type="RefSeq" id="WP_309771343.1">
    <property type="nucleotide sequence ID" value="NZ_JAVIZC010000003.1"/>
</dbReference>
<evidence type="ECO:0000313" key="1">
    <source>
        <dbReference type="EMBL" id="MDR6102757.1"/>
    </source>
</evidence>
<protein>
    <submittedName>
        <fullName evidence="1">Uncharacterized protein</fullName>
    </submittedName>
</protein>
<comment type="caution">
    <text evidence="1">The sequence shown here is derived from an EMBL/GenBank/DDBJ whole genome shotgun (WGS) entry which is preliminary data.</text>
</comment>
<organism evidence="1 2">
    <name type="scientific">Agrobacterium larrymoorei</name>
    <dbReference type="NCBI Taxonomy" id="160699"/>
    <lineage>
        <taxon>Bacteria</taxon>
        <taxon>Pseudomonadati</taxon>
        <taxon>Pseudomonadota</taxon>
        <taxon>Alphaproteobacteria</taxon>
        <taxon>Hyphomicrobiales</taxon>
        <taxon>Rhizobiaceae</taxon>
        <taxon>Rhizobium/Agrobacterium group</taxon>
        <taxon>Agrobacterium</taxon>
    </lineage>
</organism>
<sequence>MDEKKIGAHLEELDADLSVTHSMAAGSHWPTTALACAMLDAGLLEKAALLKIVDTMTEIVSAFSVKTEQDPRNSAFGLEAFRRQLEQMELRPGAVLGELEQIEIGASIEANHYHELQMRERRKDRGEDETS</sequence>
<name>A0AAJ2BD08_9HYPH</name>
<dbReference type="Proteomes" id="UP001255601">
    <property type="component" value="Unassembled WGS sequence"/>
</dbReference>
<reference evidence="1" key="1">
    <citation type="submission" date="2023-08" db="EMBL/GenBank/DDBJ databases">
        <title>Functional and genomic diversity of the sorghum phyllosphere microbiome.</title>
        <authorList>
            <person name="Shade A."/>
        </authorList>
    </citation>
    <scope>NUCLEOTIDE SEQUENCE</scope>
    <source>
        <strain evidence="1">SORGH_AS_0974</strain>
    </source>
</reference>